<feature type="domain" description="PDZ" evidence="2">
    <location>
        <begin position="1241"/>
        <end position="1335"/>
    </location>
</feature>
<dbReference type="KEGG" id="pbs:Plabr_3714"/>
<dbReference type="eggNOG" id="COG0457">
    <property type="taxonomic scope" value="Bacteria"/>
</dbReference>
<dbReference type="eggNOG" id="COG0265">
    <property type="taxonomic scope" value="Bacteria"/>
</dbReference>
<dbReference type="Gene3D" id="1.25.40.10">
    <property type="entry name" value="Tetratricopeptide repeat domain"/>
    <property type="match status" value="2"/>
</dbReference>
<dbReference type="SUPFAM" id="SSF50156">
    <property type="entry name" value="PDZ domain-like"/>
    <property type="match status" value="1"/>
</dbReference>
<accession>F0SR60</accession>
<dbReference type="RefSeq" id="WP_013630026.1">
    <property type="nucleotide sequence ID" value="NC_015174.1"/>
</dbReference>
<keyword evidence="1" id="KW-0732">Signal</keyword>
<dbReference type="Gene3D" id="2.30.42.10">
    <property type="match status" value="1"/>
</dbReference>
<sequence>MLHRAAWLGLLLTLMAGPVYAEEATTDARTPAEAWTPARVAKLAERDRLWAQAQQLLADGKTKEAIAAGEQVLAIERELFGDAHEELTGTLEWLSNQNLAQQKMQPAKMYSAELLRVQENLDGKDGWQSVSARWKLDYIQKVSKVDPLALAKMLAIEADYHRQVADGEHAEAAEKILELVPLEEEALGKDHPSLANTLFLRADRLLAAEEFAAAEEAAERALAIRRKALGSGHPDTALIAFYFARALIGQNKHAESLQALELARDAWRSAGSEEDAAWMDFWRGDNLVAMEHDTEAVAAYQKAADAFRAINHDEGLATAANGLGQALFRLEKVEDALRHFVEAGKAFSSCGRLVDASWMHSWRGDCLSKLGRFSESKAAHEAALRSFQELEDRDGEIESHRCVAEVGFHIGRRLYEDQRFENAAAAFRESFDHFSEIGNHTAALLQCLNEADAVRQFGDEEAFYACFARAKRVLPQAVDALNDRTATEILGIVERLLQDEFAAPSMMANALSHYAAFRRPLVPEYLLALESPDLSILDALATPKTKEQFQAKKNFADAVIADYAELSPASSPLLRHRWANVRVNDADAGFGSLADALPVFEQAIDDFESYAPNVPDSMRGGYHEAWASAICDLATTLERLQPLAGVKYLDDNIGFITKHSSDEFRWFVLKERATWLAKSDRHHDAAFALSDVIKDIETCGATNHISYKGALAGLIEYTEEGQDDPDMFSLEIAARQKVVDVNLAEGDSVAAASQLASIAGRMYGQDELDQIHTVLERAATITTELNVEALSPNSLVQVIGTWIFLASEFEETTRLGVARLAYETAWKLSDSLETTGRAAIRIGIADHLYDINSSLGQSRVATDWLERILRMRGEFEDFLKQVGEDRDILEDLNGQSLAMSSLLNLPILVSHMIEPDARKAFSKASELDLLLDRIDRTAQAVDAVVVGSTVERSRMLLWSELATREAGKPLGTIYPKTISEVVQRRYRAAIESDRSHPHLESLQTLPVLFSLIGEMQELSRTDLDAVGELQMTEVLGRLGRICDQLSDDPVMRRRPEFPQLLLMSSLGAMSFKDGAISIRDVNRVRETIEESCDAFESVVESSGGLPNEVVALSEQMRKQLDPFTFGQIVALHDDQDELALDFAIRGRGLGSRIAFSQSVRLADSSERKRPTWITSVGDHSLRNQFAILRPMQPNNVTGGNPTGAFPKSSSVERIATRLAERERYLFVSSWFGSLSNDEIEDNIGIYLVRPSSVSEDHVAYFPLGSGSASPPPDYPAGGVFVIDVLDDSVASALGLRSHDVILKFNDEVVRPEGFADRVRLSEGAATVELTVWRDGHIVHLRGDQTAPGLGVLFSSNSPRDGFVNEIELTTSELSTARKRLVEGFGGKGWLVRSATEVKTERGLEIVRTGDNLDVWSRGRSYNLFRSLFPKELWEELRECRRVYVSLPGQLVGLPLEALVVEPPDLSTPDSPLVYWLDVGPEVVYLPTGELHESPAPQKETSLADLDYVGVGGVDFGESAARGFAPLPGTEAEVRGIATAFAPSRRKTLLGADAIEAQLAEACRSARYLSIATHGSPEYGENILNSALILSRSEHSDGRLTLEELLTDWRGHLAMTELTILSACNTGDGFVTDDDGSLGLPFGFLAAGSRAVISSQWPVDDQATSQLFREMFRLIAESDDKVTAFTKARQLVRKSHPNPRFWAPFIYIAPN</sequence>
<dbReference type="EMBL" id="CP002546">
    <property type="protein sequence ID" value="ADY61307.1"/>
    <property type="molecule type" value="Genomic_DNA"/>
</dbReference>
<dbReference type="PANTHER" id="PTHR10098">
    <property type="entry name" value="RAPSYN-RELATED"/>
    <property type="match status" value="1"/>
</dbReference>
<gene>
    <name evidence="3" type="ordered locus">Plabr_3714</name>
</gene>
<evidence type="ECO:0000259" key="2">
    <source>
        <dbReference type="SMART" id="SM00228"/>
    </source>
</evidence>
<dbReference type="SMART" id="SM00028">
    <property type="entry name" value="TPR"/>
    <property type="match status" value="4"/>
</dbReference>
<organism evidence="3 4">
    <name type="scientific">Rubinisphaera brasiliensis (strain ATCC 49424 / DSM 5305 / JCM 21570 / IAM 15109 / NBRC 103401 / IFAM 1448)</name>
    <name type="common">Planctomyces brasiliensis</name>
    <dbReference type="NCBI Taxonomy" id="756272"/>
    <lineage>
        <taxon>Bacteria</taxon>
        <taxon>Pseudomonadati</taxon>
        <taxon>Planctomycetota</taxon>
        <taxon>Planctomycetia</taxon>
        <taxon>Planctomycetales</taxon>
        <taxon>Planctomycetaceae</taxon>
        <taxon>Rubinisphaera</taxon>
    </lineage>
</organism>
<dbReference type="InterPro" id="IPR019734">
    <property type="entry name" value="TPR_rpt"/>
</dbReference>
<dbReference type="OrthoDB" id="225731at2"/>
<dbReference type="Pfam" id="PF13374">
    <property type="entry name" value="TPR_10"/>
    <property type="match status" value="1"/>
</dbReference>
<dbReference type="Pfam" id="PF12770">
    <property type="entry name" value="CHAT"/>
    <property type="match status" value="1"/>
</dbReference>
<name>F0SR60_RUBBR</name>
<dbReference type="Proteomes" id="UP000006860">
    <property type="component" value="Chromosome"/>
</dbReference>
<dbReference type="PANTHER" id="PTHR10098:SF112">
    <property type="entry name" value="SLR0380 PROTEIN"/>
    <property type="match status" value="1"/>
</dbReference>
<evidence type="ECO:0000313" key="4">
    <source>
        <dbReference type="Proteomes" id="UP000006860"/>
    </source>
</evidence>
<dbReference type="InterPro" id="IPR036034">
    <property type="entry name" value="PDZ_sf"/>
</dbReference>
<dbReference type="eggNOG" id="COG4995">
    <property type="taxonomic scope" value="Bacteria"/>
</dbReference>
<reference evidence="4" key="1">
    <citation type="submission" date="2011-02" db="EMBL/GenBank/DDBJ databases">
        <title>The complete genome of Planctomyces brasiliensis DSM 5305.</title>
        <authorList>
            <person name="Lucas S."/>
            <person name="Copeland A."/>
            <person name="Lapidus A."/>
            <person name="Bruce D."/>
            <person name="Goodwin L."/>
            <person name="Pitluck S."/>
            <person name="Kyrpides N."/>
            <person name="Mavromatis K."/>
            <person name="Pagani I."/>
            <person name="Ivanova N."/>
            <person name="Ovchinnikova G."/>
            <person name="Lu M."/>
            <person name="Detter J.C."/>
            <person name="Han C."/>
            <person name="Land M."/>
            <person name="Hauser L."/>
            <person name="Markowitz V."/>
            <person name="Cheng J.-F."/>
            <person name="Hugenholtz P."/>
            <person name="Woyke T."/>
            <person name="Wu D."/>
            <person name="Tindall B."/>
            <person name="Pomrenke H.G."/>
            <person name="Brambilla E."/>
            <person name="Klenk H.-P."/>
            <person name="Eisen J.A."/>
        </authorList>
    </citation>
    <scope>NUCLEOTIDE SEQUENCE [LARGE SCALE GENOMIC DNA]</scope>
    <source>
        <strain evidence="4">ATCC 49424 / DSM 5305 / JCM 21570 / NBRC 103401 / IFAM 1448</strain>
    </source>
</reference>
<dbReference type="InterPro" id="IPR001478">
    <property type="entry name" value="PDZ"/>
</dbReference>
<dbReference type="InterPro" id="IPR011990">
    <property type="entry name" value="TPR-like_helical_dom_sf"/>
</dbReference>
<dbReference type="SUPFAM" id="SSF48452">
    <property type="entry name" value="TPR-like"/>
    <property type="match status" value="2"/>
</dbReference>
<feature type="signal peptide" evidence="1">
    <location>
        <begin position="1"/>
        <end position="21"/>
    </location>
</feature>
<dbReference type="SMART" id="SM00228">
    <property type="entry name" value="PDZ"/>
    <property type="match status" value="1"/>
</dbReference>
<dbReference type="HOGENOM" id="CLU_240587_0_0_0"/>
<proteinExistence type="predicted"/>
<evidence type="ECO:0000313" key="3">
    <source>
        <dbReference type="EMBL" id="ADY61307.1"/>
    </source>
</evidence>
<protein>
    <submittedName>
        <fullName evidence="3">PDZ/DHR/GLGF domain protein</fullName>
    </submittedName>
</protein>
<evidence type="ECO:0000256" key="1">
    <source>
        <dbReference type="SAM" id="SignalP"/>
    </source>
</evidence>
<keyword evidence="4" id="KW-1185">Reference proteome</keyword>
<feature type="chain" id="PRO_5003257241" evidence="1">
    <location>
        <begin position="22"/>
        <end position="1710"/>
    </location>
</feature>
<dbReference type="STRING" id="756272.Plabr_3714"/>
<dbReference type="InterPro" id="IPR024983">
    <property type="entry name" value="CHAT_dom"/>
</dbReference>